<keyword evidence="3" id="KW-1185">Reference proteome</keyword>
<dbReference type="InterPro" id="IPR016571">
    <property type="entry name" value="Spore_coat_assembly_CotJB"/>
</dbReference>
<dbReference type="EMBL" id="MZGV01000065">
    <property type="protein sequence ID" value="OPJ58061.1"/>
    <property type="molecule type" value="Genomic_DNA"/>
</dbReference>
<evidence type="ECO:0000313" key="3">
    <source>
        <dbReference type="Proteomes" id="UP000190080"/>
    </source>
</evidence>
<protein>
    <submittedName>
        <fullName evidence="2">CotJB protein</fullName>
    </submittedName>
</protein>
<dbReference type="Proteomes" id="UP000190080">
    <property type="component" value="Unassembled WGS sequence"/>
</dbReference>
<dbReference type="OrthoDB" id="9804099at2"/>
<sequence length="95" mass="11399">MDKDMNKMDLLKQIMVTDFMIVDYQLYLDTHPDDQEAITRYNSLAAQSSSLKTVYNKHYGMLSQGKSESSYPWQWINQPWPWEYSANFEFDKEDR</sequence>
<accession>A0A1V4IDM1</accession>
<feature type="domain" description="Protein CotJB" evidence="1">
    <location>
        <begin position="9"/>
        <end position="83"/>
    </location>
</feature>
<comment type="caution">
    <text evidence="2">The sequence shown here is derived from an EMBL/GenBank/DDBJ whole genome shotgun (WGS) entry which is preliminary data.</text>
</comment>
<evidence type="ECO:0000259" key="1">
    <source>
        <dbReference type="Pfam" id="PF12652"/>
    </source>
</evidence>
<dbReference type="STRING" id="1450648.CLORY_38030"/>
<dbReference type="RefSeq" id="WP_079427436.1">
    <property type="nucleotide sequence ID" value="NZ_MZGV01000065.1"/>
</dbReference>
<dbReference type="PIRSF" id="PIRSF010606">
    <property type="entry name" value="Spore_coat_CotJB"/>
    <property type="match status" value="1"/>
</dbReference>
<reference evidence="2 3" key="1">
    <citation type="submission" date="2017-03" db="EMBL/GenBank/DDBJ databases">
        <title>Genome sequence of Clostridium oryzae DSM 28571.</title>
        <authorList>
            <person name="Poehlein A."/>
            <person name="Daniel R."/>
        </authorList>
    </citation>
    <scope>NUCLEOTIDE SEQUENCE [LARGE SCALE GENOMIC DNA]</scope>
    <source>
        <strain evidence="2 3">DSM 28571</strain>
    </source>
</reference>
<dbReference type="Pfam" id="PF12652">
    <property type="entry name" value="CotJB"/>
    <property type="match status" value="1"/>
</dbReference>
<dbReference type="InterPro" id="IPR024207">
    <property type="entry name" value="CotJB_dom"/>
</dbReference>
<name>A0A1V4IDM1_9CLOT</name>
<dbReference type="AlphaFoldDB" id="A0A1V4IDM1"/>
<evidence type="ECO:0000313" key="2">
    <source>
        <dbReference type="EMBL" id="OPJ58061.1"/>
    </source>
</evidence>
<organism evidence="2 3">
    <name type="scientific">Clostridium oryzae</name>
    <dbReference type="NCBI Taxonomy" id="1450648"/>
    <lineage>
        <taxon>Bacteria</taxon>
        <taxon>Bacillati</taxon>
        <taxon>Bacillota</taxon>
        <taxon>Clostridia</taxon>
        <taxon>Eubacteriales</taxon>
        <taxon>Clostridiaceae</taxon>
        <taxon>Clostridium</taxon>
    </lineage>
</organism>
<gene>
    <name evidence="2" type="ORF">CLORY_38030</name>
</gene>
<proteinExistence type="predicted"/>